<dbReference type="AlphaFoldDB" id="A0A8H7A937"/>
<feature type="domain" description="Protein kinase" evidence="1">
    <location>
        <begin position="180"/>
        <end position="445"/>
    </location>
</feature>
<dbReference type="PANTHER" id="PTHR37542:SF1">
    <property type="entry name" value="PRION-INHIBITION AND PROPAGATION HELO DOMAIN-CONTAINING PROTEIN"/>
    <property type="match status" value="1"/>
</dbReference>
<dbReference type="InterPro" id="IPR011009">
    <property type="entry name" value="Kinase-like_dom_sf"/>
</dbReference>
<dbReference type="InterPro" id="IPR000719">
    <property type="entry name" value="Prot_kinase_dom"/>
</dbReference>
<dbReference type="PROSITE" id="PS50011">
    <property type="entry name" value="PROTEIN_KINASE_DOM"/>
    <property type="match status" value="1"/>
</dbReference>
<evidence type="ECO:0000313" key="3">
    <source>
        <dbReference type="Proteomes" id="UP000606974"/>
    </source>
</evidence>
<evidence type="ECO:0000259" key="1">
    <source>
        <dbReference type="PROSITE" id="PS50011"/>
    </source>
</evidence>
<accession>A0A8H7A937</accession>
<dbReference type="GO" id="GO:0004672">
    <property type="term" value="F:protein kinase activity"/>
    <property type="evidence" value="ECO:0007669"/>
    <property type="project" value="InterPro"/>
</dbReference>
<comment type="caution">
    <text evidence="2">The sequence shown here is derived from an EMBL/GenBank/DDBJ whole genome shotgun (WGS) entry which is preliminary data.</text>
</comment>
<dbReference type="Gene3D" id="1.10.510.10">
    <property type="entry name" value="Transferase(Phosphotransferase) domain 1"/>
    <property type="match status" value="1"/>
</dbReference>
<dbReference type="GO" id="GO:0005524">
    <property type="term" value="F:ATP binding"/>
    <property type="evidence" value="ECO:0007669"/>
    <property type="project" value="InterPro"/>
</dbReference>
<protein>
    <recommendedName>
        <fullName evidence="1">Protein kinase domain-containing protein</fullName>
    </recommendedName>
</protein>
<dbReference type="PANTHER" id="PTHR37542">
    <property type="entry name" value="HELO DOMAIN-CONTAINING PROTEIN-RELATED"/>
    <property type="match status" value="1"/>
</dbReference>
<keyword evidence="3" id="KW-1185">Reference proteome</keyword>
<proteinExistence type="predicted"/>
<dbReference type="OrthoDB" id="4225170at2759"/>
<sequence length="445" mass="49815">MPEPYSTFAATLGVVHEIYTITVFIKSTVETARMYEADKALIRERLQVELYFLESFESLFFNGDGAFILGQELATKNPADEVNGPSNNLSSPSGQTQKELFLTRNSPQSGQLGSKQKYRQWSGSLQAIMSHMLQVAQRFQEPQQLVLFSESKVARDTGLCNVARRQLLAQGDPPGSFGPLPGEFRIVEGHVDRYILGAYRDGPEWTTVLVEWVTSWAAKGEDLSDRRIDLYCDYDDEQVAMLRRLAWLLHNAESPVRAGTDDGADTMEQPPLYILNCLGYFDANKRLLDPRMCLTYTLPPNIGDTEYLATLYDCLAFTHGTAGKTTVGERFSLAYALALTVLNLHGSGWLHKSIFSKGVVLSGYKWIGPMSVRDKGQPLILYLTGWGDARLQRGGTKLAPSPLADRIYRHPERQHKPRFAFTKEHDIYALGVVLLEIGSGRRHGL</sequence>
<dbReference type="Proteomes" id="UP000606974">
    <property type="component" value="Unassembled WGS sequence"/>
</dbReference>
<name>A0A8H7A937_9EURO</name>
<reference evidence="2" key="1">
    <citation type="submission" date="2020-02" db="EMBL/GenBank/DDBJ databases">
        <authorList>
            <person name="Palmer J.M."/>
        </authorList>
    </citation>
    <scope>NUCLEOTIDE SEQUENCE</scope>
    <source>
        <strain evidence="2">EPUS1.4</strain>
        <tissue evidence="2">Thallus</tissue>
    </source>
</reference>
<dbReference type="EMBL" id="JAACFV010000168">
    <property type="protein sequence ID" value="KAF7503654.1"/>
    <property type="molecule type" value="Genomic_DNA"/>
</dbReference>
<dbReference type="SUPFAM" id="SSF56112">
    <property type="entry name" value="Protein kinase-like (PK-like)"/>
    <property type="match status" value="1"/>
</dbReference>
<gene>
    <name evidence="2" type="ORF">GJ744_003432</name>
</gene>
<organism evidence="2 3">
    <name type="scientific">Endocarpon pusillum</name>
    <dbReference type="NCBI Taxonomy" id="364733"/>
    <lineage>
        <taxon>Eukaryota</taxon>
        <taxon>Fungi</taxon>
        <taxon>Dikarya</taxon>
        <taxon>Ascomycota</taxon>
        <taxon>Pezizomycotina</taxon>
        <taxon>Eurotiomycetes</taxon>
        <taxon>Chaetothyriomycetidae</taxon>
        <taxon>Verrucariales</taxon>
        <taxon>Verrucariaceae</taxon>
        <taxon>Endocarpon</taxon>
    </lineage>
</organism>
<evidence type="ECO:0000313" key="2">
    <source>
        <dbReference type="EMBL" id="KAF7503654.1"/>
    </source>
</evidence>